<feature type="domain" description="Fucosyltransferase C-terminal" evidence="12">
    <location>
        <begin position="132"/>
        <end position="299"/>
    </location>
</feature>
<evidence type="ECO:0000256" key="3">
    <source>
        <dbReference type="ARBA" id="ARBA00022676"/>
    </source>
</evidence>
<reference evidence="14 15" key="1">
    <citation type="submission" date="2017-09" db="EMBL/GenBank/DDBJ databases">
        <title>Mesorhizobum sanjuanii sp. nov. isolated from nodules of Lotus tenuis in saline-alkaline lowlands of Flooding Pampa.</title>
        <authorList>
            <person name="Sannazzaro A.I."/>
            <person name="Torres Tejerizo G.A."/>
            <person name="Fontana F."/>
            <person name="Cumpa Velazquez L.M."/>
            <person name="Hansen L."/>
            <person name="Pistorio M."/>
            <person name="Estrella M.J."/>
        </authorList>
    </citation>
    <scope>NUCLEOTIDE SEQUENCE [LARGE SCALE GENOMIC DNA]</scope>
    <source>
        <strain evidence="14 15">BSA136</strain>
    </source>
</reference>
<dbReference type="EMBL" id="NWQG01000078">
    <property type="protein sequence ID" value="PDQ20543.1"/>
    <property type="molecule type" value="Genomic_DNA"/>
</dbReference>
<dbReference type="GO" id="GO:0046920">
    <property type="term" value="F:alpha-(1-&gt;3)-fucosyltransferase activity"/>
    <property type="evidence" value="ECO:0007669"/>
    <property type="project" value="TreeGrafter"/>
</dbReference>
<evidence type="ECO:0000256" key="10">
    <source>
        <dbReference type="ARBA" id="ARBA00037847"/>
    </source>
</evidence>
<evidence type="ECO:0000256" key="8">
    <source>
        <dbReference type="ARBA" id="ARBA00023136"/>
    </source>
</evidence>
<evidence type="ECO:0000256" key="11">
    <source>
        <dbReference type="ARBA" id="ARBA00043952"/>
    </source>
</evidence>
<dbReference type="AlphaFoldDB" id="A0A2A6FFM8"/>
<organism evidence="14 15">
    <name type="scientific">Mesorhizobium sanjuanii</name>
    <dbReference type="NCBI Taxonomy" id="2037900"/>
    <lineage>
        <taxon>Bacteria</taxon>
        <taxon>Pseudomonadati</taxon>
        <taxon>Pseudomonadota</taxon>
        <taxon>Alphaproteobacteria</taxon>
        <taxon>Hyphomicrobiales</taxon>
        <taxon>Phyllobacteriaceae</taxon>
        <taxon>Mesorhizobium</taxon>
    </lineage>
</organism>
<comment type="pathway">
    <text evidence="11">Protein modification.</text>
</comment>
<dbReference type="PANTHER" id="PTHR11929:SF194">
    <property type="entry name" value="ALPHA-(1,3)-FUCOSYLTRANSFERASE 10"/>
    <property type="match status" value="1"/>
</dbReference>
<keyword evidence="3 14" id="KW-0328">Glycosyltransferase</keyword>
<evidence type="ECO:0000256" key="4">
    <source>
        <dbReference type="ARBA" id="ARBA00022679"/>
    </source>
</evidence>
<dbReference type="InterPro" id="IPR055270">
    <property type="entry name" value="Glyco_tran_10_C"/>
</dbReference>
<keyword evidence="8" id="KW-0472">Membrane</keyword>
<protein>
    <submittedName>
        <fullName evidence="14">Alpha-1,3-fucosyltransferase</fullName>
    </submittedName>
</protein>
<dbReference type="InterPro" id="IPR001503">
    <property type="entry name" value="Glyco_trans_10"/>
</dbReference>
<dbReference type="Gene3D" id="3.40.50.11660">
    <property type="entry name" value="Glycosyl transferase family 10, C-terminal domain"/>
    <property type="match status" value="1"/>
</dbReference>
<feature type="domain" description="Fucosyltransferase N-terminal" evidence="13">
    <location>
        <begin position="7"/>
        <end position="108"/>
    </location>
</feature>
<dbReference type="SUPFAM" id="SSF53756">
    <property type="entry name" value="UDP-Glycosyltransferase/glycogen phosphorylase"/>
    <property type="match status" value="1"/>
</dbReference>
<accession>A0A2A6FFM8</accession>
<evidence type="ECO:0000313" key="15">
    <source>
        <dbReference type="Proteomes" id="UP000219182"/>
    </source>
</evidence>
<keyword evidence="7" id="KW-1133">Transmembrane helix</keyword>
<dbReference type="RefSeq" id="WP_097574208.1">
    <property type="nucleotide sequence ID" value="NZ_NWQG01000078.1"/>
</dbReference>
<dbReference type="Proteomes" id="UP000219182">
    <property type="component" value="Unassembled WGS sequence"/>
</dbReference>
<keyword evidence="6" id="KW-0735">Signal-anchor</keyword>
<evidence type="ECO:0000256" key="5">
    <source>
        <dbReference type="ARBA" id="ARBA00022692"/>
    </source>
</evidence>
<evidence type="ECO:0000256" key="2">
    <source>
        <dbReference type="ARBA" id="ARBA00008919"/>
    </source>
</evidence>
<dbReference type="Pfam" id="PF00852">
    <property type="entry name" value="Glyco_transf_10"/>
    <property type="match status" value="1"/>
</dbReference>
<gene>
    <name evidence="14" type="ORF">CN311_13495</name>
</gene>
<evidence type="ECO:0000256" key="9">
    <source>
        <dbReference type="ARBA" id="ARBA00023180"/>
    </source>
</evidence>
<dbReference type="PANTHER" id="PTHR11929">
    <property type="entry name" value="ALPHA- 1,3 -FUCOSYLTRANSFERASE"/>
    <property type="match status" value="1"/>
</dbReference>
<comment type="subcellular location">
    <subcellularLocation>
        <location evidence="10">Endomembrane system</location>
        <topology evidence="10">Single-pass membrane protein</topology>
    </subcellularLocation>
    <subcellularLocation>
        <location evidence="1">Membrane</location>
        <topology evidence="1">Single-pass type II membrane protein</topology>
    </subcellularLocation>
</comment>
<name>A0A2A6FFM8_9HYPH</name>
<sequence>MLSTPSKDPLILFYTAFFSKPVDIASIHCDLSGQWTLDKRRLPEAAAVVFHIPNFREIGDAWKYPGQFWVAWSMESRSNYKRIADPKIMRHFDFTVTHERSSDIWAPYLPRASWWEEVRATPIAAKTEAAPAVLFQSAILNHSGRVDFVRELSHHIRIDSYGRHFRNRTIEGPDLGRKTKIDTVARYKFCLALENSSETDYVTEKLFDAFNAGSVPVYLGAPNVDEFAPAGSYINAADFSSPADLAAYLRHLIDTPDAYEAYFAWRSKPLPEALAQRLQELESPVFCRLMKFVQQQKEDHPVRPAGRPRLPFGPRSYVSTRLRKWTKKVPN</sequence>
<keyword evidence="5" id="KW-0812">Transmembrane</keyword>
<comment type="similarity">
    <text evidence="2">Belongs to the glycosyltransferase 10 family.</text>
</comment>
<evidence type="ECO:0000259" key="13">
    <source>
        <dbReference type="Pfam" id="PF17039"/>
    </source>
</evidence>
<dbReference type="GO" id="GO:0012505">
    <property type="term" value="C:endomembrane system"/>
    <property type="evidence" value="ECO:0007669"/>
    <property type="project" value="UniProtKB-SubCell"/>
</dbReference>
<evidence type="ECO:0000256" key="1">
    <source>
        <dbReference type="ARBA" id="ARBA00004606"/>
    </source>
</evidence>
<dbReference type="FunFam" id="3.40.50.11660:FF:000002">
    <property type="entry name" value="Alpha-(1,3)-fucosyltransferase"/>
    <property type="match status" value="1"/>
</dbReference>
<keyword evidence="4 14" id="KW-0808">Transferase</keyword>
<dbReference type="InterPro" id="IPR031481">
    <property type="entry name" value="Glyco_tran_10_N"/>
</dbReference>
<evidence type="ECO:0000256" key="7">
    <source>
        <dbReference type="ARBA" id="ARBA00022989"/>
    </source>
</evidence>
<dbReference type="Pfam" id="PF17039">
    <property type="entry name" value="Glyco_tran_10_N"/>
    <property type="match status" value="1"/>
</dbReference>
<evidence type="ECO:0000259" key="12">
    <source>
        <dbReference type="Pfam" id="PF00852"/>
    </source>
</evidence>
<keyword evidence="15" id="KW-1185">Reference proteome</keyword>
<comment type="caution">
    <text evidence="14">The sequence shown here is derived from an EMBL/GenBank/DDBJ whole genome shotgun (WGS) entry which is preliminary data.</text>
</comment>
<keyword evidence="9" id="KW-0325">Glycoprotein</keyword>
<dbReference type="InterPro" id="IPR038577">
    <property type="entry name" value="GT10-like_C_sf"/>
</dbReference>
<evidence type="ECO:0000256" key="6">
    <source>
        <dbReference type="ARBA" id="ARBA00022968"/>
    </source>
</evidence>
<evidence type="ECO:0000313" key="14">
    <source>
        <dbReference type="EMBL" id="PDQ20543.1"/>
    </source>
</evidence>
<proteinExistence type="inferred from homology"/>
<dbReference type="GO" id="GO:0016020">
    <property type="term" value="C:membrane"/>
    <property type="evidence" value="ECO:0007669"/>
    <property type="project" value="UniProtKB-SubCell"/>
</dbReference>